<dbReference type="RefSeq" id="WP_219039635.1">
    <property type="nucleotide sequence ID" value="NZ_JAHWDF010000005.1"/>
</dbReference>
<dbReference type="InterPro" id="IPR045607">
    <property type="entry name" value="DUF6452"/>
</dbReference>
<dbReference type="EMBL" id="JAHWDF010000005">
    <property type="protein sequence ID" value="MBW2961347.1"/>
    <property type="molecule type" value="Genomic_DNA"/>
</dbReference>
<name>A0ABS6W0I0_9FLAO</name>
<gene>
    <name evidence="2" type="ORF">KW502_06000</name>
</gene>
<feature type="signal peptide" evidence="1">
    <location>
        <begin position="1"/>
        <end position="22"/>
    </location>
</feature>
<reference evidence="2 3" key="1">
    <citation type="submission" date="2021-07" db="EMBL/GenBank/DDBJ databases">
        <title>Mesonia aestuariivivens sp. nov., isolated from a tidal flat.</title>
        <authorList>
            <person name="Kim Y.-O."/>
            <person name="Yoon J.-H."/>
        </authorList>
    </citation>
    <scope>NUCLEOTIDE SEQUENCE [LARGE SCALE GENOMIC DNA]</scope>
    <source>
        <strain evidence="2 3">JHPTF-M18</strain>
    </source>
</reference>
<organism evidence="2 3">
    <name type="scientific">Mesonia aestuariivivens</name>
    <dbReference type="NCBI Taxonomy" id="2796128"/>
    <lineage>
        <taxon>Bacteria</taxon>
        <taxon>Pseudomonadati</taxon>
        <taxon>Bacteroidota</taxon>
        <taxon>Flavobacteriia</taxon>
        <taxon>Flavobacteriales</taxon>
        <taxon>Flavobacteriaceae</taxon>
        <taxon>Mesonia</taxon>
    </lineage>
</organism>
<dbReference type="Pfam" id="PF20050">
    <property type="entry name" value="DUF6452"/>
    <property type="match status" value="1"/>
</dbReference>
<proteinExistence type="predicted"/>
<feature type="chain" id="PRO_5045600462" description="Lipoprotein" evidence="1">
    <location>
        <begin position="23"/>
        <end position="171"/>
    </location>
</feature>
<evidence type="ECO:0000313" key="3">
    <source>
        <dbReference type="Proteomes" id="UP000719267"/>
    </source>
</evidence>
<comment type="caution">
    <text evidence="2">The sequence shown here is derived from an EMBL/GenBank/DDBJ whole genome shotgun (WGS) entry which is preliminary data.</text>
</comment>
<dbReference type="Proteomes" id="UP000719267">
    <property type="component" value="Unassembled WGS sequence"/>
</dbReference>
<keyword evidence="1" id="KW-0732">Signal</keyword>
<sequence>MKKYFILALVAAIFCFTNSCTRDDICPENTQTTPKLVIEFYDIEFPEQPKSVPRINVFADGIYEDYFEVSEDKSSITIPLNTTENFTTYKFIRNSNLPIDSDLVSNIDEIKFTYAVNLSYVSRACGYKAEFLNLNAVLVSESNSSNWIKGIEVRQPNNILNEEDAHIYIYH</sequence>
<evidence type="ECO:0000313" key="2">
    <source>
        <dbReference type="EMBL" id="MBW2961347.1"/>
    </source>
</evidence>
<protein>
    <recommendedName>
        <fullName evidence="4">Lipoprotein</fullName>
    </recommendedName>
</protein>
<accession>A0ABS6W0I0</accession>
<evidence type="ECO:0008006" key="4">
    <source>
        <dbReference type="Google" id="ProtNLM"/>
    </source>
</evidence>
<keyword evidence="3" id="KW-1185">Reference proteome</keyword>
<evidence type="ECO:0000256" key="1">
    <source>
        <dbReference type="SAM" id="SignalP"/>
    </source>
</evidence>